<dbReference type="HOGENOM" id="CLU_050716_0_0_1"/>
<proteinExistence type="predicted"/>
<protein>
    <recommendedName>
        <fullName evidence="3">F-box domain-containing protein</fullName>
    </recommendedName>
</protein>
<dbReference type="Proteomes" id="UP000053593">
    <property type="component" value="Unassembled WGS sequence"/>
</dbReference>
<evidence type="ECO:0000313" key="2">
    <source>
        <dbReference type="Proteomes" id="UP000053593"/>
    </source>
</evidence>
<accession>A0A0D0CET7</accession>
<sequence>MSLRIALPQEIIESVVDLVQDQFSTLLSLSCVSRVFLARCRKYFFASALLSPDTAEFFLEHPHLIPFIQHLLVRGYASYSSRYPQHGGLPRKELVAICTFLRSLPILQTLALSDIQGLSIKSVLAMERVPLANRGPIAARLLRDLLPGVMNREKPLRTFEAILYHIAYCVDARSVELGNSRFERDELHAFPQTFPSLYSVRLRGTKVAESEFSSTLLLPIQKLSVNSHFFSVSTLFDLSTLQSLSLTPAYSSRFGDFYPAGPKTTVEGCRTELRELRVSLSCLESGEVTQFCNDIRFDLFPKLDTLVLTIDARNDTFIGLCILLWDLSALRSRLRTLKWSSSTISAFPFGSHFLPLP</sequence>
<dbReference type="EMBL" id="KN834772">
    <property type="protein sequence ID" value="KIK61084.1"/>
    <property type="molecule type" value="Genomic_DNA"/>
</dbReference>
<dbReference type="AlphaFoldDB" id="A0A0D0CET7"/>
<organism evidence="1 2">
    <name type="scientific">Collybiopsis luxurians FD-317 M1</name>
    <dbReference type="NCBI Taxonomy" id="944289"/>
    <lineage>
        <taxon>Eukaryota</taxon>
        <taxon>Fungi</taxon>
        <taxon>Dikarya</taxon>
        <taxon>Basidiomycota</taxon>
        <taxon>Agaricomycotina</taxon>
        <taxon>Agaricomycetes</taxon>
        <taxon>Agaricomycetidae</taxon>
        <taxon>Agaricales</taxon>
        <taxon>Marasmiineae</taxon>
        <taxon>Omphalotaceae</taxon>
        <taxon>Collybiopsis</taxon>
        <taxon>Collybiopsis luxurians</taxon>
    </lineage>
</organism>
<dbReference type="OrthoDB" id="2745898at2759"/>
<name>A0A0D0CET7_9AGAR</name>
<evidence type="ECO:0000313" key="1">
    <source>
        <dbReference type="EMBL" id="KIK61084.1"/>
    </source>
</evidence>
<gene>
    <name evidence="1" type="ORF">GYMLUDRAFT_588498</name>
</gene>
<keyword evidence="2" id="KW-1185">Reference proteome</keyword>
<evidence type="ECO:0008006" key="3">
    <source>
        <dbReference type="Google" id="ProtNLM"/>
    </source>
</evidence>
<reference evidence="1 2" key="1">
    <citation type="submission" date="2014-04" db="EMBL/GenBank/DDBJ databases">
        <title>Evolutionary Origins and Diversification of the Mycorrhizal Mutualists.</title>
        <authorList>
            <consortium name="DOE Joint Genome Institute"/>
            <consortium name="Mycorrhizal Genomics Consortium"/>
            <person name="Kohler A."/>
            <person name="Kuo A."/>
            <person name="Nagy L.G."/>
            <person name="Floudas D."/>
            <person name="Copeland A."/>
            <person name="Barry K.W."/>
            <person name="Cichocki N."/>
            <person name="Veneault-Fourrey C."/>
            <person name="LaButti K."/>
            <person name="Lindquist E.A."/>
            <person name="Lipzen A."/>
            <person name="Lundell T."/>
            <person name="Morin E."/>
            <person name="Murat C."/>
            <person name="Riley R."/>
            <person name="Ohm R."/>
            <person name="Sun H."/>
            <person name="Tunlid A."/>
            <person name="Henrissat B."/>
            <person name="Grigoriev I.V."/>
            <person name="Hibbett D.S."/>
            <person name="Martin F."/>
        </authorList>
    </citation>
    <scope>NUCLEOTIDE SEQUENCE [LARGE SCALE GENOMIC DNA]</scope>
    <source>
        <strain evidence="1 2">FD-317 M1</strain>
    </source>
</reference>
<dbReference type="SUPFAM" id="SSF52047">
    <property type="entry name" value="RNI-like"/>
    <property type="match status" value="1"/>
</dbReference>